<protein>
    <submittedName>
        <fullName evidence="1">Uncharacterized protein</fullName>
    </submittedName>
</protein>
<evidence type="ECO:0000313" key="1">
    <source>
        <dbReference type="EMBL" id="CAH2407016.1"/>
    </source>
</evidence>
<accession>A0ABM9ECK1</accession>
<keyword evidence="2" id="KW-1185">Reference proteome</keyword>
<proteinExistence type="predicted"/>
<reference evidence="1 2" key="1">
    <citation type="submission" date="2022-03" db="EMBL/GenBank/DDBJ databases">
        <authorList>
            <person name="Brunel B."/>
        </authorList>
    </citation>
    <scope>NUCLEOTIDE SEQUENCE [LARGE SCALE GENOMIC DNA]</scope>
    <source>
        <strain evidence="1">STM5069sample</strain>
    </source>
</reference>
<sequence>MALKQRGELCRLGGELLDRGGVVRRCLTFPDRKKLKERD</sequence>
<dbReference type="EMBL" id="CAKXZT010000152">
    <property type="protein sequence ID" value="CAH2407016.1"/>
    <property type="molecule type" value="Genomic_DNA"/>
</dbReference>
<evidence type="ECO:0000313" key="2">
    <source>
        <dbReference type="Proteomes" id="UP001153050"/>
    </source>
</evidence>
<gene>
    <name evidence="1" type="ORF">MES5069_550096</name>
</gene>
<organism evidence="1 2">
    <name type="scientific">Mesorhizobium escarrei</name>
    <dbReference type="NCBI Taxonomy" id="666018"/>
    <lineage>
        <taxon>Bacteria</taxon>
        <taxon>Pseudomonadati</taxon>
        <taxon>Pseudomonadota</taxon>
        <taxon>Alphaproteobacteria</taxon>
        <taxon>Hyphomicrobiales</taxon>
        <taxon>Phyllobacteriaceae</taxon>
        <taxon>Mesorhizobium</taxon>
    </lineage>
</organism>
<comment type="caution">
    <text evidence="1">The sequence shown here is derived from an EMBL/GenBank/DDBJ whole genome shotgun (WGS) entry which is preliminary data.</text>
</comment>
<name>A0ABM9ECK1_9HYPH</name>
<dbReference type="Proteomes" id="UP001153050">
    <property type="component" value="Unassembled WGS sequence"/>
</dbReference>